<reference evidence="3 4" key="1">
    <citation type="submission" date="2019-06" db="EMBL/GenBank/DDBJ databases">
        <title>An operon consisting of a P-type ATPase gene and a transcriptional regular gene given the different cadmium resistance in Bacillus vietamensis 151-6 and Bacillus marisflavi 151-25.</title>
        <authorList>
            <person name="Yu X."/>
        </authorList>
    </citation>
    <scope>NUCLEOTIDE SEQUENCE [LARGE SCALE GENOMIC DNA]</scope>
    <source>
        <strain evidence="3 4">151-6</strain>
    </source>
</reference>
<feature type="transmembrane region" description="Helical" evidence="1">
    <location>
        <begin position="41"/>
        <end position="65"/>
    </location>
</feature>
<feature type="transmembrane region" description="Helical" evidence="1">
    <location>
        <begin position="9"/>
        <end position="29"/>
    </location>
</feature>
<dbReference type="GO" id="GO:0030153">
    <property type="term" value="P:bacteriocin immunity"/>
    <property type="evidence" value="ECO:0007669"/>
    <property type="project" value="InterPro"/>
</dbReference>
<protein>
    <recommendedName>
        <fullName evidence="2">Uncharacterized protein YyaB-like PH domain-containing protein</fullName>
    </recommendedName>
</protein>
<evidence type="ECO:0000256" key="1">
    <source>
        <dbReference type="SAM" id="Phobius"/>
    </source>
</evidence>
<dbReference type="AlphaFoldDB" id="A0A6I6UI21"/>
<feature type="domain" description="Uncharacterized protein YyaB-like PH" evidence="2">
    <location>
        <begin position="61"/>
        <end position="134"/>
    </location>
</feature>
<keyword evidence="1" id="KW-0812">Transmembrane</keyword>
<evidence type="ECO:0000313" key="4">
    <source>
        <dbReference type="Proteomes" id="UP000465062"/>
    </source>
</evidence>
<dbReference type="Pfam" id="PF06713">
    <property type="entry name" value="bPH_4"/>
    <property type="match status" value="1"/>
</dbReference>
<keyword evidence="1" id="KW-0472">Membrane</keyword>
<organism evidence="3 4">
    <name type="scientific">Rossellomorea vietnamensis</name>
    <dbReference type="NCBI Taxonomy" id="218284"/>
    <lineage>
        <taxon>Bacteria</taxon>
        <taxon>Bacillati</taxon>
        <taxon>Bacillota</taxon>
        <taxon>Bacilli</taxon>
        <taxon>Bacillales</taxon>
        <taxon>Bacillaceae</taxon>
        <taxon>Rossellomorea</taxon>
    </lineage>
</organism>
<proteinExistence type="predicted"/>
<dbReference type="Proteomes" id="UP000465062">
    <property type="component" value="Chromosome"/>
</dbReference>
<accession>A0A6I6UI21</accession>
<evidence type="ECO:0000259" key="2">
    <source>
        <dbReference type="Pfam" id="PF06713"/>
    </source>
</evidence>
<dbReference type="EMBL" id="CP047394">
    <property type="protein sequence ID" value="QHE62614.1"/>
    <property type="molecule type" value="Genomic_DNA"/>
</dbReference>
<dbReference type="InterPro" id="IPR009589">
    <property type="entry name" value="PH_YyaB-like"/>
</dbReference>
<evidence type="ECO:0000313" key="3">
    <source>
        <dbReference type="EMBL" id="QHE62614.1"/>
    </source>
</evidence>
<gene>
    <name evidence="3" type="ORF">FHE72_17470</name>
</gene>
<sequence>MKMKSRKDWWLSLIVWATMILAIGSGLYALFDKTLNTFDLIITFTLCVLLPFFIMWMWVTTYYVVDETHLTIRFGPFKKIVPLDTIKSVRKTTNPISSPALSLKRLEIVYGYYNSVLISPINRDEFIETLSKRCKNIEIKA</sequence>
<dbReference type="KEGG" id="bvq:FHE72_17470"/>
<name>A0A6I6UI21_9BACI</name>
<keyword evidence="1" id="KW-1133">Transmembrane helix</keyword>